<dbReference type="AlphaFoldDB" id="A0A0U0WD38"/>
<feature type="chain" id="PRO_5006703912" description="DUF732 domain-containing protein" evidence="1">
    <location>
        <begin position="27"/>
        <end position="92"/>
    </location>
</feature>
<evidence type="ECO:0008006" key="4">
    <source>
        <dbReference type="Google" id="ProtNLM"/>
    </source>
</evidence>
<proteinExistence type="predicted"/>
<gene>
    <name evidence="2" type="ORF">BN971_03529</name>
</gene>
<protein>
    <recommendedName>
        <fullName evidence="4">DUF732 domain-containing protein</fullName>
    </recommendedName>
</protein>
<evidence type="ECO:0000313" key="2">
    <source>
        <dbReference type="EMBL" id="CPR12235.1"/>
    </source>
</evidence>
<name>A0A0U0WD38_MYCBE</name>
<organism evidence="2 3">
    <name type="scientific">Mycobacterium bohemicum DSM 44277</name>
    <dbReference type="NCBI Taxonomy" id="1236609"/>
    <lineage>
        <taxon>Bacteria</taxon>
        <taxon>Bacillati</taxon>
        <taxon>Actinomycetota</taxon>
        <taxon>Actinomycetes</taxon>
        <taxon>Mycobacteriales</taxon>
        <taxon>Mycobacteriaceae</taxon>
        <taxon>Mycobacterium</taxon>
    </lineage>
</organism>
<accession>A0A0U0WD38</accession>
<evidence type="ECO:0000313" key="3">
    <source>
        <dbReference type="Proteomes" id="UP000198875"/>
    </source>
</evidence>
<evidence type="ECO:0000256" key="1">
    <source>
        <dbReference type="SAM" id="SignalP"/>
    </source>
</evidence>
<dbReference type="EMBL" id="CSTD01000004">
    <property type="protein sequence ID" value="CPR12235.1"/>
    <property type="molecule type" value="Genomic_DNA"/>
</dbReference>
<sequence length="92" mass="9729" precursor="true">MGIVPGVAAGALMLAGLLLPAPAARADTAAQEQQACQLMDDPAGRDQGYQPAEYAFMVLRAKLSAESARNVMSLAVQDYCPNHLTDLPASWR</sequence>
<feature type="signal peptide" evidence="1">
    <location>
        <begin position="1"/>
        <end position="26"/>
    </location>
</feature>
<dbReference type="Proteomes" id="UP000198875">
    <property type="component" value="Unassembled WGS sequence"/>
</dbReference>
<reference evidence="2 3" key="1">
    <citation type="submission" date="2015-03" db="EMBL/GenBank/DDBJ databases">
        <authorList>
            <person name="Murphy D."/>
        </authorList>
    </citation>
    <scope>NUCLEOTIDE SEQUENCE [LARGE SCALE GENOMIC DNA]</scope>
    <source>
        <strain evidence="2 3">DSM 44277</strain>
    </source>
</reference>
<keyword evidence="1" id="KW-0732">Signal</keyword>